<keyword evidence="2" id="KW-1185">Reference proteome</keyword>
<dbReference type="EMBL" id="JAVRIE010000002">
    <property type="protein sequence ID" value="MDT0582417.1"/>
    <property type="molecule type" value="Genomic_DNA"/>
</dbReference>
<sequence>MSLQNIAIVTDTHTALNGLITALTLQDKLASLDCALSVYIEQAPESKSEYKNQHYWYLVEQDLIRIFKTLGLSEDALVKHCDGNIHFGEMHKTVQADKVNLTQKFNSRAPLGVSISGVEFHHLLVQSQQKEQTIDESLVSYSLVGQLYAQNRFMPPSHDKRSIASSVEYGIVVNAKKLQEQLTYLCDKLGISTHQSTDLKLIKQSEVTPTYSEQALGKVNFIALGSDGSAEHFPVDFVFDTRFNMADSTKDKLSQLTWTGEIECKIKGQESDGCQHDIIKLNNGLAQLIQVNKQLTIELTLRGTEQKIKDASLAEINTYLANTYSLNTESMRWQSTTKTQNMQCERLWSTNTIDLASVTATLNYLPMRRTAISDIIDLWLQFYPAKFEEASETYPILSATFNQLALKYQRNLGDFESLLLLPHAENTSKGDGEYSKCYSPSLLARINLFEHTGTDYLTEQDCIAPHAWRNLALAMSYWPKNYDPVTNNIPNVPNIISNMVQQIKAASKQAPSLSQFLSSVAKAS</sequence>
<name>A0AAW8QZF4_9ALTE</name>
<organism evidence="1 2">
    <name type="scientific">Brumicola blandensis</name>
    <dbReference type="NCBI Taxonomy" id="3075611"/>
    <lineage>
        <taxon>Bacteria</taxon>
        <taxon>Pseudomonadati</taxon>
        <taxon>Pseudomonadota</taxon>
        <taxon>Gammaproteobacteria</taxon>
        <taxon>Alteromonadales</taxon>
        <taxon>Alteromonadaceae</taxon>
        <taxon>Brumicola</taxon>
    </lineage>
</organism>
<proteinExistence type="predicted"/>
<gene>
    <name evidence="1" type="ORF">RM544_07685</name>
</gene>
<accession>A0AAW8QZF4</accession>
<reference evidence="1 2" key="1">
    <citation type="submission" date="2023-09" db="EMBL/GenBank/DDBJ databases">
        <authorList>
            <person name="Rey-Velasco X."/>
        </authorList>
    </citation>
    <scope>NUCLEOTIDE SEQUENCE [LARGE SCALE GENOMIC DNA]</scope>
    <source>
        <strain evidence="1 2">W409</strain>
    </source>
</reference>
<dbReference type="InterPro" id="IPR006905">
    <property type="entry name" value="Flavin_halogenase"/>
</dbReference>
<dbReference type="RefSeq" id="WP_311361177.1">
    <property type="nucleotide sequence ID" value="NZ_JAVRIE010000002.1"/>
</dbReference>
<dbReference type="Proteomes" id="UP001249020">
    <property type="component" value="Unassembled WGS sequence"/>
</dbReference>
<comment type="caution">
    <text evidence="1">The sequence shown here is derived from an EMBL/GenBank/DDBJ whole genome shotgun (WGS) entry which is preliminary data.</text>
</comment>
<dbReference type="Gene3D" id="3.50.50.60">
    <property type="entry name" value="FAD/NAD(P)-binding domain"/>
    <property type="match status" value="2"/>
</dbReference>
<dbReference type="AlphaFoldDB" id="A0AAW8QZF4"/>
<dbReference type="GO" id="GO:0004497">
    <property type="term" value="F:monooxygenase activity"/>
    <property type="evidence" value="ECO:0007669"/>
    <property type="project" value="InterPro"/>
</dbReference>
<protein>
    <submittedName>
        <fullName evidence="1">Tryptophan 7-halogenase</fullName>
    </submittedName>
</protein>
<dbReference type="Pfam" id="PF04820">
    <property type="entry name" value="Trp_halogenase"/>
    <property type="match status" value="1"/>
</dbReference>
<dbReference type="InterPro" id="IPR036188">
    <property type="entry name" value="FAD/NAD-bd_sf"/>
</dbReference>
<evidence type="ECO:0000313" key="2">
    <source>
        <dbReference type="Proteomes" id="UP001249020"/>
    </source>
</evidence>
<evidence type="ECO:0000313" key="1">
    <source>
        <dbReference type="EMBL" id="MDT0582417.1"/>
    </source>
</evidence>